<dbReference type="Proteomes" id="UP000799772">
    <property type="component" value="Unassembled WGS sequence"/>
</dbReference>
<evidence type="ECO:0000313" key="1">
    <source>
        <dbReference type="EMBL" id="KAF2100254.1"/>
    </source>
</evidence>
<dbReference type="Gene3D" id="3.40.50.1820">
    <property type="entry name" value="alpha/beta hydrolase"/>
    <property type="match status" value="1"/>
</dbReference>
<dbReference type="EMBL" id="ML978124">
    <property type="protein sequence ID" value="KAF2100254.1"/>
    <property type="molecule type" value="Genomic_DNA"/>
</dbReference>
<protein>
    <submittedName>
        <fullName evidence="1">Alpha/beta-hydrolase</fullName>
    </submittedName>
</protein>
<accession>A0A9P4MC22</accession>
<sequence>MAQQFTLPDGRIIDYLIEGAKDGFPFVWIHGTPGAYLPIDSLNAICEKKGVKVITLSRAGYGGPHSLACAAKLKGCVAVLSVAAVAPYEAEGLDFLAGQGEGNVEEFGAALKGEEELRKFCDAQRPEMLKADVAGMMEVLATVLPEVDKKTMLGSKIGEHIVDSFRESLRVSCDGWIDDDLAFTVPWGFELSEIKVPVLLYQGSEDKMVPFAHGQWLAEHLPQDKLRKHLIQGEGHLSIFLEQIDTMMDELLTVAKV</sequence>
<organism evidence="1 2">
    <name type="scientific">Rhizodiscina lignyota</name>
    <dbReference type="NCBI Taxonomy" id="1504668"/>
    <lineage>
        <taxon>Eukaryota</taxon>
        <taxon>Fungi</taxon>
        <taxon>Dikarya</taxon>
        <taxon>Ascomycota</taxon>
        <taxon>Pezizomycotina</taxon>
        <taxon>Dothideomycetes</taxon>
        <taxon>Pleosporomycetidae</taxon>
        <taxon>Aulographales</taxon>
        <taxon>Rhizodiscinaceae</taxon>
        <taxon>Rhizodiscina</taxon>
    </lineage>
</organism>
<comment type="caution">
    <text evidence="1">The sequence shown here is derived from an EMBL/GenBank/DDBJ whole genome shotgun (WGS) entry which is preliminary data.</text>
</comment>
<proteinExistence type="predicted"/>
<name>A0A9P4MC22_9PEZI</name>
<dbReference type="OrthoDB" id="294702at2759"/>
<reference evidence="1" key="1">
    <citation type="journal article" date="2020" name="Stud. Mycol.">
        <title>101 Dothideomycetes genomes: a test case for predicting lifestyles and emergence of pathogens.</title>
        <authorList>
            <person name="Haridas S."/>
            <person name="Albert R."/>
            <person name="Binder M."/>
            <person name="Bloem J."/>
            <person name="Labutti K."/>
            <person name="Salamov A."/>
            <person name="Andreopoulos B."/>
            <person name="Baker S."/>
            <person name="Barry K."/>
            <person name="Bills G."/>
            <person name="Bluhm B."/>
            <person name="Cannon C."/>
            <person name="Castanera R."/>
            <person name="Culley D."/>
            <person name="Daum C."/>
            <person name="Ezra D."/>
            <person name="Gonzalez J."/>
            <person name="Henrissat B."/>
            <person name="Kuo A."/>
            <person name="Liang C."/>
            <person name="Lipzen A."/>
            <person name="Lutzoni F."/>
            <person name="Magnuson J."/>
            <person name="Mondo S."/>
            <person name="Nolan M."/>
            <person name="Ohm R."/>
            <person name="Pangilinan J."/>
            <person name="Park H.-J."/>
            <person name="Ramirez L."/>
            <person name="Alfaro M."/>
            <person name="Sun H."/>
            <person name="Tritt A."/>
            <person name="Yoshinaga Y."/>
            <person name="Zwiers L.-H."/>
            <person name="Turgeon B."/>
            <person name="Goodwin S."/>
            <person name="Spatafora J."/>
            <person name="Crous P."/>
            <person name="Grigoriev I."/>
        </authorList>
    </citation>
    <scope>NUCLEOTIDE SEQUENCE</scope>
    <source>
        <strain evidence="1">CBS 133067</strain>
    </source>
</reference>
<keyword evidence="2" id="KW-1185">Reference proteome</keyword>
<gene>
    <name evidence="1" type="ORF">NA57DRAFT_54348</name>
</gene>
<dbReference type="AlphaFoldDB" id="A0A9P4MC22"/>
<dbReference type="SUPFAM" id="SSF53474">
    <property type="entry name" value="alpha/beta-Hydrolases"/>
    <property type="match status" value="1"/>
</dbReference>
<evidence type="ECO:0000313" key="2">
    <source>
        <dbReference type="Proteomes" id="UP000799772"/>
    </source>
</evidence>
<dbReference type="InterPro" id="IPR029058">
    <property type="entry name" value="AB_hydrolase_fold"/>
</dbReference>